<evidence type="ECO:0000256" key="8">
    <source>
        <dbReference type="ARBA" id="ARBA00023224"/>
    </source>
</evidence>
<dbReference type="EMBL" id="JABFDY010000018">
    <property type="protein sequence ID" value="KAF7694513.1"/>
    <property type="molecule type" value="Genomic_DNA"/>
</dbReference>
<dbReference type="PANTHER" id="PTHR24249:SF381">
    <property type="entry name" value="TRACE AMINE ASSOCIATED RECEPTOR 19P-RELATED"/>
    <property type="match status" value="1"/>
</dbReference>
<sequence length="107" mass="12008">MYVCSAAAVLLTVFGNMLVIISVFHFKQLHTPTNMLVLSLAVSDFLVGALLMPFMLIWTMESCWIFGRVFCTVFLLIGSVLVILSIYTIALIAVDRYLALSYPFLYT</sequence>
<dbReference type="PROSITE" id="PS50262">
    <property type="entry name" value="G_PROTEIN_RECEP_F1_2"/>
    <property type="match status" value="1"/>
</dbReference>
<evidence type="ECO:0000313" key="13">
    <source>
        <dbReference type="Proteomes" id="UP000606274"/>
    </source>
</evidence>
<dbReference type="PANTHER" id="PTHR24249">
    <property type="entry name" value="HISTAMINE RECEPTOR-RELATED G-PROTEIN COUPLED RECEPTOR"/>
    <property type="match status" value="1"/>
</dbReference>
<organism evidence="12 13">
    <name type="scientific">Silurus meridionalis</name>
    <name type="common">Southern catfish</name>
    <name type="synonym">Silurus soldatovi meridionalis</name>
    <dbReference type="NCBI Taxonomy" id="175797"/>
    <lineage>
        <taxon>Eukaryota</taxon>
        <taxon>Metazoa</taxon>
        <taxon>Chordata</taxon>
        <taxon>Craniata</taxon>
        <taxon>Vertebrata</taxon>
        <taxon>Euteleostomi</taxon>
        <taxon>Actinopterygii</taxon>
        <taxon>Neopterygii</taxon>
        <taxon>Teleostei</taxon>
        <taxon>Ostariophysi</taxon>
        <taxon>Siluriformes</taxon>
        <taxon>Siluridae</taxon>
        <taxon>Silurus</taxon>
    </lineage>
</organism>
<keyword evidence="5 9" id="KW-0297">G-protein coupled receptor</keyword>
<dbReference type="InterPro" id="IPR017452">
    <property type="entry name" value="GPCR_Rhodpsn_7TM"/>
</dbReference>
<keyword evidence="4 10" id="KW-1133">Transmembrane helix</keyword>
<evidence type="ECO:0000256" key="7">
    <source>
        <dbReference type="ARBA" id="ARBA00023170"/>
    </source>
</evidence>
<comment type="subcellular location">
    <subcellularLocation>
        <location evidence="1">Cell membrane</location>
        <topology evidence="1">Multi-pass membrane protein</topology>
    </subcellularLocation>
</comment>
<evidence type="ECO:0000256" key="10">
    <source>
        <dbReference type="SAM" id="Phobius"/>
    </source>
</evidence>
<evidence type="ECO:0000256" key="1">
    <source>
        <dbReference type="ARBA" id="ARBA00004651"/>
    </source>
</evidence>
<protein>
    <recommendedName>
        <fullName evidence="11">G-protein coupled receptors family 1 profile domain-containing protein</fullName>
    </recommendedName>
</protein>
<keyword evidence="6 10" id="KW-0472">Membrane</keyword>
<evidence type="ECO:0000256" key="5">
    <source>
        <dbReference type="ARBA" id="ARBA00023040"/>
    </source>
</evidence>
<dbReference type="AlphaFoldDB" id="A0A8T0AR13"/>
<feature type="transmembrane region" description="Helical" evidence="10">
    <location>
        <begin position="6"/>
        <end position="24"/>
    </location>
</feature>
<dbReference type="InterPro" id="IPR000276">
    <property type="entry name" value="GPCR_Rhodpsn"/>
</dbReference>
<evidence type="ECO:0000256" key="6">
    <source>
        <dbReference type="ARBA" id="ARBA00023136"/>
    </source>
</evidence>
<keyword evidence="8 9" id="KW-0807">Transducer</keyword>
<keyword evidence="7 9" id="KW-0675">Receptor</keyword>
<comment type="caution">
    <text evidence="12">The sequence shown here is derived from an EMBL/GenBank/DDBJ whole genome shotgun (WGS) entry which is preliminary data.</text>
</comment>
<name>A0A8T0AR13_SILME</name>
<dbReference type="SUPFAM" id="SSF81321">
    <property type="entry name" value="Family A G protein-coupled receptor-like"/>
    <property type="match status" value="1"/>
</dbReference>
<keyword evidence="2" id="KW-1003">Cell membrane</keyword>
<keyword evidence="3 9" id="KW-0812">Transmembrane</keyword>
<evidence type="ECO:0000313" key="12">
    <source>
        <dbReference type="EMBL" id="KAF7694513.1"/>
    </source>
</evidence>
<dbReference type="GO" id="GO:0001594">
    <property type="term" value="F:trace-amine receptor activity"/>
    <property type="evidence" value="ECO:0007669"/>
    <property type="project" value="TreeGrafter"/>
</dbReference>
<feature type="transmembrane region" description="Helical" evidence="10">
    <location>
        <begin position="65"/>
        <end position="94"/>
    </location>
</feature>
<dbReference type="PRINTS" id="PR00237">
    <property type="entry name" value="GPCRRHODOPSN"/>
</dbReference>
<evidence type="ECO:0000256" key="9">
    <source>
        <dbReference type="RuleBase" id="RU000688"/>
    </source>
</evidence>
<reference evidence="12" key="1">
    <citation type="submission" date="2020-08" db="EMBL/GenBank/DDBJ databases">
        <title>Chromosome-level assembly of Southern catfish (Silurus meridionalis) provides insights into visual adaptation to the nocturnal and benthic lifestyles.</title>
        <authorList>
            <person name="Zhang Y."/>
            <person name="Wang D."/>
            <person name="Peng Z."/>
        </authorList>
    </citation>
    <scope>NUCLEOTIDE SEQUENCE</scope>
    <source>
        <strain evidence="12">SWU-2019-XX</strain>
        <tissue evidence="12">Muscle</tissue>
    </source>
</reference>
<keyword evidence="13" id="KW-1185">Reference proteome</keyword>
<dbReference type="Proteomes" id="UP000606274">
    <property type="component" value="Unassembled WGS sequence"/>
</dbReference>
<gene>
    <name evidence="12" type="ORF">HF521_008266</name>
</gene>
<feature type="domain" description="G-protein coupled receptors family 1 profile" evidence="11">
    <location>
        <begin position="15"/>
        <end position="107"/>
    </location>
</feature>
<evidence type="ECO:0000256" key="2">
    <source>
        <dbReference type="ARBA" id="ARBA00022475"/>
    </source>
</evidence>
<dbReference type="GO" id="GO:0005886">
    <property type="term" value="C:plasma membrane"/>
    <property type="evidence" value="ECO:0007669"/>
    <property type="project" value="UniProtKB-SubCell"/>
</dbReference>
<accession>A0A8T0AR13</accession>
<dbReference type="InterPro" id="IPR050569">
    <property type="entry name" value="TAAR"/>
</dbReference>
<evidence type="ECO:0000256" key="3">
    <source>
        <dbReference type="ARBA" id="ARBA00022692"/>
    </source>
</evidence>
<comment type="similarity">
    <text evidence="9">Belongs to the G-protein coupled receptor 1 family.</text>
</comment>
<dbReference type="Gene3D" id="1.20.1070.10">
    <property type="entry name" value="Rhodopsin 7-helix transmembrane proteins"/>
    <property type="match status" value="1"/>
</dbReference>
<proteinExistence type="inferred from homology"/>
<evidence type="ECO:0000259" key="11">
    <source>
        <dbReference type="PROSITE" id="PS50262"/>
    </source>
</evidence>
<dbReference type="Pfam" id="PF00001">
    <property type="entry name" value="7tm_1"/>
    <property type="match status" value="1"/>
</dbReference>
<evidence type="ECO:0000256" key="4">
    <source>
        <dbReference type="ARBA" id="ARBA00022989"/>
    </source>
</evidence>
<feature type="transmembrane region" description="Helical" evidence="10">
    <location>
        <begin position="36"/>
        <end position="59"/>
    </location>
</feature>
<feature type="non-terminal residue" evidence="12">
    <location>
        <position position="107"/>
    </location>
</feature>
<dbReference type="PROSITE" id="PS00237">
    <property type="entry name" value="G_PROTEIN_RECEP_F1_1"/>
    <property type="match status" value="1"/>
</dbReference>